<dbReference type="eggNOG" id="COG3210">
    <property type="taxonomic scope" value="Bacteria"/>
</dbReference>
<sequence>MMYQDRMQAERTVREAEWGRLQLGLDERRAQWNAGMRAIQIRANQEWRRAFREWDTERERWRDDFEQSFREVEDNWSMQYAVFLQRKAAWVNDTAAAAAVAGSADAATQVGIDADQAIAEATDGIEFMLQEFGMQAPDPDEIVGRLTGDLFDRMLDGARTLNRGIRTVRTETHGLLGPDALANAQIMQLVQGFHGEDRQELEDAALLIAALQALDAVAQARDSLRDSVASANDSTSYGLALMLVDAGYRRKSGYYRKEILADATAFKEDYIDAKVPVYQDFALPDDISRQLRFPEYSAEALMAMGGYGMQLVIDEATDRVRLASEAIFGEPGAEDIEVTLSASEKVAYFITRTIEEVRKTDYGPGVETVMREVQEKRYRTVDHKGSATRSPGLFGKHVGFAPQLKDGDDIDVTKARYDFDYNIRFEGEGQMGRIMYAYLNYNLIEARGWSELAKPAWDRRMYNDDGHWISAPTVRQVGMTAVGVAATVASAGVGTGFVGVLASTAISTGVTATGNLAFGMMDVAGGYMDMDDMLLGVGKQAAIGMATGMIGAGSSWASDHVTGWATGAIGGLGGEVVGTIGSTALQGATMLASDVVTDAVQAFDFNKDGQLVYKTAKWEENRSNRWENGAGGFLGAGQISSLAGSFTSGMLAGDTIGFSGVHAAGVQSVAGFGGSLTSMAVDMALTGTTSLNLLNLSDFGFGVNQGLFELSLGSDGIRGAFGGGGHGMNFSRLSSVVGGLDAFGMQQRIRGFDNSGSVEYDESYDGWRSAGRALRTQYSFGDGEALSQLDRLLDGSDVLRIGGLEDGTQGLTSLTADGGRLVQLATLGVRGDTNSQLRAGIVLQHEAYRSGVVGSAAEQRFNTDQAVAGHAAMAWRMAQQFGADFLEGDAAMMESYEAFDHMVTTGDASRLAVHAGRFDASDEYWRLMEDGTIVWDGRRGLYDEDDNLIRLAVDEDGMTLGYGESLLEYMGEDNARQFLASRGTSIDGMSDREIGLALMDTLPLTWTVDDVPIDPNMADLMDRDSINYQTARNAWLGDSYELSVVREGVLLASERGPSLPFFASDDVLAQVAMRDEIIGHMNLYDAVRQLGYGNPEGVQNFLGTLEQRQAEYNERYVNSGMAFTPENFISQTFYNELNRYPLTNGSYISYIHSGIDTVGPNTEVVSPGFLRAVDIPEATQRDNATVLGLVGSDVHFRLLHMNPTQMGQIGANAMYTPGQVIGDYGTWYNVLAHLHLEATRLNDNGTRGFVDPLNTSGTWYPGSDFWGRYEELLPNGLYRTTGGWPSTFPR</sequence>
<dbReference type="Proteomes" id="UP000007383">
    <property type="component" value="Chromosome"/>
</dbReference>
<evidence type="ECO:0000313" key="1">
    <source>
        <dbReference type="EMBL" id="AFG37321.1"/>
    </source>
</evidence>
<name>H9UIH8_SPIAZ</name>
<dbReference type="HOGENOM" id="CLU_262294_0_0_12"/>
<dbReference type="STRING" id="889378.Spiaf_1244"/>
<keyword evidence="2" id="KW-1185">Reference proteome</keyword>
<reference evidence="2" key="1">
    <citation type="journal article" date="2013" name="Stand. Genomic Sci.">
        <title>Complete genome sequence of the halophilic bacterium Spirochaeta africana type strain (Z-7692(T)) from the alkaline Lake Magadi in the East African Rift.</title>
        <authorList>
            <person name="Liolos K."/>
            <person name="Abt B."/>
            <person name="Scheuner C."/>
            <person name="Teshima H."/>
            <person name="Held B."/>
            <person name="Lapidus A."/>
            <person name="Nolan M."/>
            <person name="Lucas S."/>
            <person name="Deshpande S."/>
            <person name="Cheng J.F."/>
            <person name="Tapia R."/>
            <person name="Goodwin L.A."/>
            <person name="Pitluck S."/>
            <person name="Pagani I."/>
            <person name="Ivanova N."/>
            <person name="Mavromatis K."/>
            <person name="Mikhailova N."/>
            <person name="Huntemann M."/>
            <person name="Pati A."/>
            <person name="Chen A."/>
            <person name="Palaniappan K."/>
            <person name="Land M."/>
            <person name="Rohde M."/>
            <person name="Tindall B.J."/>
            <person name="Detter J.C."/>
            <person name="Goker M."/>
            <person name="Bristow J."/>
            <person name="Eisen J.A."/>
            <person name="Markowitz V."/>
            <person name="Hugenholtz P."/>
            <person name="Woyke T."/>
            <person name="Klenk H.P."/>
            <person name="Kyrpides N.C."/>
        </authorList>
    </citation>
    <scope>NUCLEOTIDE SEQUENCE</scope>
    <source>
        <strain evidence="2">ATCC 700263 / DSM 8902 / Z-7692</strain>
    </source>
</reference>
<dbReference type="EMBL" id="CP003282">
    <property type="protein sequence ID" value="AFG37321.1"/>
    <property type="molecule type" value="Genomic_DNA"/>
</dbReference>
<organism evidence="1 2">
    <name type="scientific">Spirochaeta africana (strain ATCC 700263 / DSM 8902 / Z-7692)</name>
    <dbReference type="NCBI Taxonomy" id="889378"/>
    <lineage>
        <taxon>Bacteria</taxon>
        <taxon>Pseudomonadati</taxon>
        <taxon>Spirochaetota</taxon>
        <taxon>Spirochaetia</taxon>
        <taxon>Spirochaetales</taxon>
        <taxon>Spirochaetaceae</taxon>
        <taxon>Spirochaeta</taxon>
    </lineage>
</organism>
<evidence type="ECO:0000313" key="2">
    <source>
        <dbReference type="Proteomes" id="UP000007383"/>
    </source>
</evidence>
<dbReference type="PATRIC" id="fig|889378.3.peg.1245"/>
<gene>
    <name evidence="1" type="ordered locus">Spiaf_1244</name>
</gene>
<dbReference type="KEGG" id="sfc:Spiaf_1244"/>
<proteinExistence type="predicted"/>
<protein>
    <submittedName>
        <fullName evidence="1">Uncharacterized protein</fullName>
    </submittedName>
</protein>
<accession>H9UIH8</accession>